<evidence type="ECO:0000256" key="9">
    <source>
        <dbReference type="ARBA" id="ARBA00061644"/>
    </source>
</evidence>
<dbReference type="AlphaFoldDB" id="A0A4R8WUA8"/>
<keyword evidence="6 12" id="KW-1133">Transmembrane helix</keyword>
<keyword evidence="2" id="KW-0813">Transport</keyword>
<protein>
    <recommendedName>
        <fullName evidence="10">Fatty acid ABC transporter ATP-binding/permease protein</fullName>
    </recommendedName>
</protein>
<evidence type="ECO:0000256" key="7">
    <source>
        <dbReference type="ARBA" id="ARBA00023136"/>
    </source>
</evidence>
<evidence type="ECO:0000256" key="4">
    <source>
        <dbReference type="ARBA" id="ARBA00022741"/>
    </source>
</evidence>
<evidence type="ECO:0000256" key="10">
    <source>
        <dbReference type="ARBA" id="ARBA00071747"/>
    </source>
</evidence>
<dbReference type="GO" id="GO:0005886">
    <property type="term" value="C:plasma membrane"/>
    <property type="evidence" value="ECO:0007669"/>
    <property type="project" value="UniProtKB-SubCell"/>
</dbReference>
<evidence type="ECO:0000313" key="15">
    <source>
        <dbReference type="EMBL" id="TFC14666.1"/>
    </source>
</evidence>
<evidence type="ECO:0000256" key="5">
    <source>
        <dbReference type="ARBA" id="ARBA00022840"/>
    </source>
</evidence>
<evidence type="ECO:0000256" key="2">
    <source>
        <dbReference type="ARBA" id="ARBA00022448"/>
    </source>
</evidence>
<evidence type="ECO:0000256" key="1">
    <source>
        <dbReference type="ARBA" id="ARBA00004651"/>
    </source>
</evidence>
<dbReference type="InterPro" id="IPR011527">
    <property type="entry name" value="ABC1_TM_dom"/>
</dbReference>
<comment type="subcellular location">
    <subcellularLocation>
        <location evidence="1">Cell membrane</location>
        <topology evidence="1">Multi-pass membrane protein</topology>
    </subcellularLocation>
</comment>
<dbReference type="Pfam" id="PF00664">
    <property type="entry name" value="ABC_membrane"/>
    <property type="match status" value="1"/>
</dbReference>
<proteinExistence type="inferred from homology"/>
<dbReference type="Gene3D" id="3.40.50.300">
    <property type="entry name" value="P-loop containing nucleotide triphosphate hydrolases"/>
    <property type="match status" value="1"/>
</dbReference>
<dbReference type="PROSITE" id="PS00211">
    <property type="entry name" value="ABC_TRANSPORTER_1"/>
    <property type="match status" value="1"/>
</dbReference>
<dbReference type="InterPro" id="IPR017871">
    <property type="entry name" value="ABC_transporter-like_CS"/>
</dbReference>
<dbReference type="InterPro" id="IPR003593">
    <property type="entry name" value="AAA+_ATPase"/>
</dbReference>
<sequence>MSEATRERPAADRPPPRGPGGGHGPFGGMSAPAEKAMNFGPSARRLIGKLRPERLWLLLVLVLAVVSVTFSVIGPRLLGQGTNLIFSGIVSKALPSGASQADIIAGLRAAGETAKADMLSGMTLTPGLGIDVAALSAVLLWAMILYVLSSTFSWIQAYVLNGVVQRTVFRLRDEIEAKINRLPLRYFDTVQRGELLSRVTNDVDNVSQSLQQSLSQIVTSLLTVIGVIVMMFLLSPLLAVIALVTVPLTLVTTMLIAKRSQKLFVGQWKNTGELNGQIEETFTGHALVKVFGRQKEVEERFRVKNEELYQASFGAQFISGMIMPAMTFIGNLVYVGIAVVGGLQVASGTMQLGDVQAFIQYSRQFTQPLAQLGSMANLLQSGVASAERVFDLLDGEEQSPDPKPAETPPTVHGRLAFEDVSFRYTADQPLIEHISLIAEPGQTVAIVGPTGAGKTTLVNLMMRFYELDSGRITLDGVDVAKMTRDDLRGRMGMVLQDTWLFGGTIRENIAYGRPDATEEDIQAAARATYVDRFVHSLPDGYDTVLDDEGGNVSAGEKQLLTIARAFLAKPSVLILDEATSSVDTRTEVLVQKAMSALRADRTSFVIAHRLSTIRDADLILVMEAGRIVELGAHDELLAADGAYHALYNAQFAAPVTDEV</sequence>
<dbReference type="InterPro" id="IPR036640">
    <property type="entry name" value="ABC1_TM_sf"/>
</dbReference>
<dbReference type="SUPFAM" id="SSF52540">
    <property type="entry name" value="P-loop containing nucleoside triphosphate hydrolases"/>
    <property type="match status" value="1"/>
</dbReference>
<comment type="caution">
    <text evidence="15">The sequence shown here is derived from an EMBL/GenBank/DDBJ whole genome shotgun (WGS) entry which is preliminary data.</text>
</comment>
<dbReference type="EMBL" id="SOFP01000047">
    <property type="protein sequence ID" value="TFC14666.1"/>
    <property type="molecule type" value="Genomic_DNA"/>
</dbReference>
<comment type="function">
    <text evidence="8">ABC transporter involved in fatty acid import. Transmembrane domains (TMD) form a pore in the membrane and the ATP-binding domain (NBD) is responsible for energy generation.</text>
</comment>
<dbReference type="PANTHER" id="PTHR43394">
    <property type="entry name" value="ATP-DEPENDENT PERMEASE MDL1, MITOCHONDRIAL"/>
    <property type="match status" value="1"/>
</dbReference>
<feature type="domain" description="ABC transporter" evidence="13">
    <location>
        <begin position="415"/>
        <end position="649"/>
    </location>
</feature>
<dbReference type="SUPFAM" id="SSF90123">
    <property type="entry name" value="ABC transporter transmembrane region"/>
    <property type="match status" value="1"/>
</dbReference>
<evidence type="ECO:0000256" key="8">
    <source>
        <dbReference type="ARBA" id="ARBA00055053"/>
    </source>
</evidence>
<feature type="transmembrane region" description="Helical" evidence="12">
    <location>
        <begin position="217"/>
        <end position="234"/>
    </location>
</feature>
<dbReference type="PROSITE" id="PS50929">
    <property type="entry name" value="ABC_TM1F"/>
    <property type="match status" value="1"/>
</dbReference>
<accession>A0A4R8WUA8</accession>
<dbReference type="CDD" id="cd03254">
    <property type="entry name" value="ABCC_Glucan_exporter_like"/>
    <property type="match status" value="1"/>
</dbReference>
<feature type="transmembrane region" description="Helical" evidence="12">
    <location>
        <begin position="55"/>
        <end position="74"/>
    </location>
</feature>
<feature type="transmembrane region" description="Helical" evidence="12">
    <location>
        <begin position="240"/>
        <end position="257"/>
    </location>
</feature>
<dbReference type="GO" id="GO:0005524">
    <property type="term" value="F:ATP binding"/>
    <property type="evidence" value="ECO:0007669"/>
    <property type="project" value="UniProtKB-KW"/>
</dbReference>
<keyword evidence="7 12" id="KW-0472">Membrane</keyword>
<dbReference type="CDD" id="cd18547">
    <property type="entry name" value="ABC_6TM_Tm288_like"/>
    <property type="match status" value="1"/>
</dbReference>
<dbReference type="Pfam" id="PF00005">
    <property type="entry name" value="ABC_tran"/>
    <property type="match status" value="1"/>
</dbReference>
<comment type="similarity">
    <text evidence="9">Belongs to the ABC transporter superfamily. Lipid exporter (TC 3.A.1.106) family.</text>
</comment>
<feature type="region of interest" description="Disordered" evidence="11">
    <location>
        <begin position="1"/>
        <end position="34"/>
    </location>
</feature>
<feature type="domain" description="ABC transmembrane type-1" evidence="14">
    <location>
        <begin position="58"/>
        <end position="381"/>
    </location>
</feature>
<dbReference type="Proteomes" id="UP000298412">
    <property type="component" value="Unassembled WGS sequence"/>
</dbReference>
<evidence type="ECO:0000256" key="12">
    <source>
        <dbReference type="SAM" id="Phobius"/>
    </source>
</evidence>
<dbReference type="GO" id="GO:0015421">
    <property type="term" value="F:ABC-type oligopeptide transporter activity"/>
    <property type="evidence" value="ECO:0007669"/>
    <property type="project" value="TreeGrafter"/>
</dbReference>
<reference evidence="15 16" key="1">
    <citation type="submission" date="2019-03" db="EMBL/GenBank/DDBJ databases">
        <title>Genomics of glacier-inhabiting Cryobacterium strains.</title>
        <authorList>
            <person name="Liu Q."/>
            <person name="Xin Y.-H."/>
        </authorList>
    </citation>
    <scope>NUCLEOTIDE SEQUENCE [LARGE SCALE GENOMIC DNA]</scope>
    <source>
        <strain evidence="15 16">MDT1-3</strain>
    </source>
</reference>
<evidence type="ECO:0000256" key="6">
    <source>
        <dbReference type="ARBA" id="ARBA00022989"/>
    </source>
</evidence>
<dbReference type="InterPro" id="IPR027417">
    <property type="entry name" value="P-loop_NTPase"/>
</dbReference>
<feature type="compositionally biased region" description="Basic and acidic residues" evidence="11">
    <location>
        <begin position="1"/>
        <end position="15"/>
    </location>
</feature>
<evidence type="ECO:0000256" key="11">
    <source>
        <dbReference type="SAM" id="MobiDB-lite"/>
    </source>
</evidence>
<keyword evidence="16" id="KW-1185">Reference proteome</keyword>
<name>A0A4R8WUA8_9MICO</name>
<dbReference type="GO" id="GO:0016887">
    <property type="term" value="F:ATP hydrolysis activity"/>
    <property type="evidence" value="ECO:0007669"/>
    <property type="project" value="InterPro"/>
</dbReference>
<dbReference type="Gene3D" id="1.20.1560.10">
    <property type="entry name" value="ABC transporter type 1, transmembrane domain"/>
    <property type="match status" value="1"/>
</dbReference>
<evidence type="ECO:0000259" key="13">
    <source>
        <dbReference type="PROSITE" id="PS50893"/>
    </source>
</evidence>
<evidence type="ECO:0000313" key="16">
    <source>
        <dbReference type="Proteomes" id="UP000298412"/>
    </source>
</evidence>
<keyword evidence="5 15" id="KW-0067">ATP-binding</keyword>
<feature type="transmembrane region" description="Helical" evidence="12">
    <location>
        <begin position="328"/>
        <end position="346"/>
    </location>
</feature>
<dbReference type="OrthoDB" id="9806127at2"/>
<gene>
    <name evidence="15" type="ORF">E3O19_10770</name>
</gene>
<dbReference type="PROSITE" id="PS50893">
    <property type="entry name" value="ABC_TRANSPORTER_2"/>
    <property type="match status" value="1"/>
</dbReference>
<dbReference type="RefSeq" id="WP_134567467.1">
    <property type="nucleotide sequence ID" value="NZ_SOFP01000047.1"/>
</dbReference>
<feature type="transmembrane region" description="Helical" evidence="12">
    <location>
        <begin position="128"/>
        <end position="148"/>
    </location>
</feature>
<dbReference type="InterPro" id="IPR003439">
    <property type="entry name" value="ABC_transporter-like_ATP-bd"/>
</dbReference>
<dbReference type="FunFam" id="3.40.50.300:FF:000287">
    <property type="entry name" value="Multidrug ABC transporter ATP-binding protein"/>
    <property type="match status" value="1"/>
</dbReference>
<evidence type="ECO:0000256" key="3">
    <source>
        <dbReference type="ARBA" id="ARBA00022692"/>
    </source>
</evidence>
<keyword evidence="3 12" id="KW-0812">Transmembrane</keyword>
<dbReference type="SMART" id="SM00382">
    <property type="entry name" value="AAA"/>
    <property type="match status" value="1"/>
</dbReference>
<keyword evidence="4" id="KW-0547">Nucleotide-binding</keyword>
<dbReference type="InterPro" id="IPR039421">
    <property type="entry name" value="Type_1_exporter"/>
</dbReference>
<evidence type="ECO:0000259" key="14">
    <source>
        <dbReference type="PROSITE" id="PS50929"/>
    </source>
</evidence>
<organism evidence="15 16">
    <name type="scientific">Cryobacterium algoritolerans</name>
    <dbReference type="NCBI Taxonomy" id="1259184"/>
    <lineage>
        <taxon>Bacteria</taxon>
        <taxon>Bacillati</taxon>
        <taxon>Actinomycetota</taxon>
        <taxon>Actinomycetes</taxon>
        <taxon>Micrococcales</taxon>
        <taxon>Microbacteriaceae</taxon>
        <taxon>Cryobacterium</taxon>
    </lineage>
</organism>
<dbReference type="PANTHER" id="PTHR43394:SF1">
    <property type="entry name" value="ATP-BINDING CASSETTE SUB-FAMILY B MEMBER 10, MITOCHONDRIAL"/>
    <property type="match status" value="1"/>
</dbReference>